<feature type="region of interest" description="Disordered" evidence="1">
    <location>
        <begin position="288"/>
        <end position="349"/>
    </location>
</feature>
<name>A0ABR2HYZ3_9PEZI</name>
<accession>A0ABR2HYZ3</accession>
<feature type="region of interest" description="Disordered" evidence="1">
    <location>
        <begin position="57"/>
        <end position="81"/>
    </location>
</feature>
<protein>
    <submittedName>
        <fullName evidence="2">Uncharacterized protein</fullName>
    </submittedName>
</protein>
<feature type="compositionally biased region" description="Low complexity" evidence="1">
    <location>
        <begin position="243"/>
        <end position="253"/>
    </location>
</feature>
<organism evidence="2 3">
    <name type="scientific">Apiospora arundinis</name>
    <dbReference type="NCBI Taxonomy" id="335852"/>
    <lineage>
        <taxon>Eukaryota</taxon>
        <taxon>Fungi</taxon>
        <taxon>Dikarya</taxon>
        <taxon>Ascomycota</taxon>
        <taxon>Pezizomycotina</taxon>
        <taxon>Sordariomycetes</taxon>
        <taxon>Xylariomycetidae</taxon>
        <taxon>Amphisphaeriales</taxon>
        <taxon>Apiosporaceae</taxon>
        <taxon>Apiospora</taxon>
    </lineage>
</organism>
<sequence>MVTTRQRKSAGASRKDVASREPNILELHSQFFGFPGIPHSETSRSQLKRQAQILSGGDPFCDAQEAQSEGRSPKRRKVTEFPVGPLKNLQINTLPEHVGKAARANRYRKEIVVATSPTTVRVTKRTQRERRSGKRFITTDKSTTIGRLELFAWHADYTQNNSSLAASKNGTGTIPKKSRQAAASRLVFGKGIADVGIWLGKSSNNSPGPDLAQQFSGESLLDGTLGTQKTLTKPVLPPCHSRPLQSPQSLGQPPITPPRCNTPQTPTGTVTLYDAVVKNAIVVGGISQGCRTKEPRTPFSQRHSPKRSREDAEEHLTPPCTPAKPPRKRRKETPAQPPAPTVVTRSMRRSMEARGVYLSLTALP</sequence>
<feature type="compositionally biased region" description="Basic and acidic residues" evidence="1">
    <location>
        <begin position="307"/>
        <end position="316"/>
    </location>
</feature>
<proteinExistence type="predicted"/>
<evidence type="ECO:0000313" key="3">
    <source>
        <dbReference type="Proteomes" id="UP001390339"/>
    </source>
</evidence>
<dbReference type="EMBL" id="JAPCWZ010000007">
    <property type="protein sequence ID" value="KAK8855307.1"/>
    <property type="molecule type" value="Genomic_DNA"/>
</dbReference>
<dbReference type="CDD" id="cd21789">
    <property type="entry name" value="Rad21_Rec8_M_SpRec8p-like"/>
    <property type="match status" value="1"/>
</dbReference>
<reference evidence="2 3" key="1">
    <citation type="journal article" date="2024" name="IMA Fungus">
        <title>Apiospora arundinis, a panoply of carbohydrate-active enzymes and secondary metabolites.</title>
        <authorList>
            <person name="Sorensen T."/>
            <person name="Petersen C."/>
            <person name="Muurmann A.T."/>
            <person name="Christiansen J.V."/>
            <person name="Brundto M.L."/>
            <person name="Overgaard C.K."/>
            <person name="Boysen A.T."/>
            <person name="Wollenberg R.D."/>
            <person name="Larsen T.O."/>
            <person name="Sorensen J.L."/>
            <person name="Nielsen K.L."/>
            <person name="Sondergaard T.E."/>
        </authorList>
    </citation>
    <scope>NUCLEOTIDE SEQUENCE [LARGE SCALE GENOMIC DNA]</scope>
    <source>
        <strain evidence="2 3">AAU 773</strain>
    </source>
</reference>
<dbReference type="Proteomes" id="UP001390339">
    <property type="component" value="Unassembled WGS sequence"/>
</dbReference>
<feature type="region of interest" description="Disordered" evidence="1">
    <location>
        <begin position="237"/>
        <end position="266"/>
    </location>
</feature>
<gene>
    <name evidence="2" type="ORF">PGQ11_011219</name>
</gene>
<comment type="caution">
    <text evidence="2">The sequence shown here is derived from an EMBL/GenBank/DDBJ whole genome shotgun (WGS) entry which is preliminary data.</text>
</comment>
<evidence type="ECO:0000256" key="1">
    <source>
        <dbReference type="SAM" id="MobiDB-lite"/>
    </source>
</evidence>
<evidence type="ECO:0000313" key="2">
    <source>
        <dbReference type="EMBL" id="KAK8855307.1"/>
    </source>
</evidence>
<feature type="region of interest" description="Disordered" evidence="1">
    <location>
        <begin position="1"/>
        <end position="21"/>
    </location>
</feature>
<keyword evidence="3" id="KW-1185">Reference proteome</keyword>